<evidence type="ECO:0000313" key="2">
    <source>
        <dbReference type="EMBL" id="MBY6141924.1"/>
    </source>
</evidence>
<keyword evidence="3" id="KW-1185">Reference proteome</keyword>
<evidence type="ECO:0000313" key="3">
    <source>
        <dbReference type="Proteomes" id="UP000766629"/>
    </source>
</evidence>
<organism evidence="2 3">
    <name type="scientific">Leisingera daeponensis</name>
    <dbReference type="NCBI Taxonomy" id="405746"/>
    <lineage>
        <taxon>Bacteria</taxon>
        <taxon>Pseudomonadati</taxon>
        <taxon>Pseudomonadota</taxon>
        <taxon>Alphaproteobacteria</taxon>
        <taxon>Rhodobacterales</taxon>
        <taxon>Roseobacteraceae</taxon>
        <taxon>Leisingera</taxon>
    </lineage>
</organism>
<dbReference type="Pfam" id="PF12974">
    <property type="entry name" value="Phosphonate-bd"/>
    <property type="match status" value="1"/>
</dbReference>
<dbReference type="PANTHER" id="PTHR35841:SF1">
    <property type="entry name" value="PHOSPHONATES-BINDING PERIPLASMIC PROTEIN"/>
    <property type="match status" value="1"/>
</dbReference>
<gene>
    <name evidence="2" type="ORF">KUV26_21015</name>
</gene>
<evidence type="ECO:0000256" key="1">
    <source>
        <dbReference type="SAM" id="SignalP"/>
    </source>
</evidence>
<protein>
    <submittedName>
        <fullName evidence="2">Phosphate/phosphite/phosphonate ABC transporter substrate-binding protein</fullName>
    </submittedName>
</protein>
<dbReference type="EMBL" id="JAHVJA010000015">
    <property type="protein sequence ID" value="MBY6141924.1"/>
    <property type="molecule type" value="Genomic_DNA"/>
</dbReference>
<name>A0ABS7NML6_9RHOB</name>
<feature type="chain" id="PRO_5046504588" evidence="1">
    <location>
        <begin position="25"/>
        <end position="298"/>
    </location>
</feature>
<proteinExistence type="predicted"/>
<comment type="caution">
    <text evidence="2">The sequence shown here is derived from an EMBL/GenBank/DDBJ whole genome shotgun (WGS) entry which is preliminary data.</text>
</comment>
<dbReference type="Gene3D" id="3.40.190.10">
    <property type="entry name" value="Periplasmic binding protein-like II"/>
    <property type="match status" value="2"/>
</dbReference>
<reference evidence="2 3" key="1">
    <citation type="submission" date="2021-06" db="EMBL/GenBank/DDBJ databases">
        <title>50 bacteria genomes isolated from Dapeng, Shenzhen, China.</title>
        <authorList>
            <person name="Zheng W."/>
            <person name="Yu S."/>
            <person name="Huang Y."/>
        </authorList>
    </citation>
    <scope>NUCLEOTIDE SEQUENCE [LARGE SCALE GENOMIC DNA]</scope>
    <source>
        <strain evidence="2 3">DP1N14-2</strain>
    </source>
</reference>
<keyword evidence="1" id="KW-0732">Signal</keyword>
<accession>A0ABS7NML6</accession>
<dbReference type="SUPFAM" id="SSF53850">
    <property type="entry name" value="Periplasmic binding protein-like II"/>
    <property type="match status" value="1"/>
</dbReference>
<feature type="signal peptide" evidence="1">
    <location>
        <begin position="1"/>
        <end position="24"/>
    </location>
</feature>
<dbReference type="RefSeq" id="WP_222509869.1">
    <property type="nucleotide sequence ID" value="NZ_JAHVJA010000015.1"/>
</dbReference>
<sequence>MNLKNAVPLAILCLGLLFSHAAAAGSLVIGTISDESVKETRIFLPFAEYLAAQLQEEGITAGEVRIARNIAHMAELLSRGEVDVFVDSPLVSLAVRARCGSRLVARRWKKGVAEYRSVVFVRRDSGIQSLEDLKGRVIAFEEAFSSSGYILPRHSIATQGVQLAAMSGPRAERPADATGYVFSGDDENTIEWVLRGLVDAGAMSLRGLKRRAGDDFGSLEVLLETESIPRHVVSVSPGTTAAFSSALQAALVSMDQGNEGRKVLESFERTTKFDAIPDQTLDMLDEFEKPVTALIGGN</sequence>
<dbReference type="PANTHER" id="PTHR35841">
    <property type="entry name" value="PHOSPHONATES-BINDING PERIPLASMIC PROTEIN"/>
    <property type="match status" value="1"/>
</dbReference>
<dbReference type="Proteomes" id="UP000766629">
    <property type="component" value="Unassembled WGS sequence"/>
</dbReference>